<name>A0A5N6E8L8_9EURO</name>
<dbReference type="EMBL" id="ML733616">
    <property type="protein sequence ID" value="KAB8213425.1"/>
    <property type="molecule type" value="Genomic_DNA"/>
</dbReference>
<accession>A0A5N6E8L8</accession>
<organism evidence="1 2">
    <name type="scientific">Aspergillus novoparasiticus</name>
    <dbReference type="NCBI Taxonomy" id="986946"/>
    <lineage>
        <taxon>Eukaryota</taxon>
        <taxon>Fungi</taxon>
        <taxon>Dikarya</taxon>
        <taxon>Ascomycota</taxon>
        <taxon>Pezizomycotina</taxon>
        <taxon>Eurotiomycetes</taxon>
        <taxon>Eurotiomycetidae</taxon>
        <taxon>Eurotiales</taxon>
        <taxon>Aspergillaceae</taxon>
        <taxon>Aspergillus</taxon>
        <taxon>Aspergillus subgen. Circumdati</taxon>
    </lineage>
</organism>
<evidence type="ECO:0000313" key="2">
    <source>
        <dbReference type="Proteomes" id="UP000326799"/>
    </source>
</evidence>
<dbReference type="AlphaFoldDB" id="A0A5N6E8L8"/>
<proteinExistence type="predicted"/>
<dbReference type="Proteomes" id="UP000326799">
    <property type="component" value="Unassembled WGS sequence"/>
</dbReference>
<reference evidence="1 2" key="1">
    <citation type="submission" date="2019-04" db="EMBL/GenBank/DDBJ databases">
        <title>Fungal friends and foes A comparative genomics study of 23 Aspergillus species from section Flavi.</title>
        <authorList>
            <consortium name="DOE Joint Genome Institute"/>
            <person name="Kjaerbolling I."/>
            <person name="Vesth T.C."/>
            <person name="Frisvad J.C."/>
            <person name="Nybo J.L."/>
            <person name="Theobald S."/>
            <person name="Kildgaard S."/>
            <person name="Petersen T.I."/>
            <person name="Kuo A."/>
            <person name="Sato A."/>
            <person name="Lyhne E.K."/>
            <person name="Kogle M.E."/>
            <person name="Wiebenga A."/>
            <person name="Kun R.S."/>
            <person name="Lubbers R.J."/>
            <person name="Makela M.R."/>
            <person name="Barry K."/>
            <person name="Chovatia M."/>
            <person name="Clum A."/>
            <person name="Daum C."/>
            <person name="Haridas S."/>
            <person name="He G."/>
            <person name="LaButti K."/>
            <person name="Lipzen A."/>
            <person name="Mondo S."/>
            <person name="Pangilinan J."/>
            <person name="Riley R."/>
            <person name="Salamov A."/>
            <person name="Simmons B.A."/>
            <person name="Magnuson J.K."/>
            <person name="Henrissat B."/>
            <person name="Mortensen U.H."/>
            <person name="Larsen T.O."/>
            <person name="De vries R.P."/>
            <person name="Grigoriev I.V."/>
            <person name="Machida M."/>
            <person name="Baker S.E."/>
            <person name="Andersen M.R."/>
        </authorList>
    </citation>
    <scope>NUCLEOTIDE SEQUENCE [LARGE SCALE GENOMIC DNA]</scope>
    <source>
        <strain evidence="1 2">CBS 126849</strain>
    </source>
</reference>
<gene>
    <name evidence="1" type="ORF">BDV33DRAFT_184784</name>
</gene>
<evidence type="ECO:0000313" key="1">
    <source>
        <dbReference type="EMBL" id="KAB8213425.1"/>
    </source>
</evidence>
<protein>
    <submittedName>
        <fullName evidence="1">Uncharacterized protein</fullName>
    </submittedName>
</protein>
<keyword evidence="2" id="KW-1185">Reference proteome</keyword>
<sequence length="87" mass="10062">MVTLRSAYSNKALVGIYGMEGASSRLISTLYYDFTNFAEWIKYSEVFGHHWRKSVLQAIDAILLQRSFTTDTWVEAHLLELRTEAKD</sequence>